<proteinExistence type="predicted"/>
<dbReference type="Proteomes" id="UP000595272">
    <property type="component" value="Segment"/>
</dbReference>
<organism evidence="1 2">
    <name type="scientific">Stenotrophomonas phage Salva</name>
    <dbReference type="NCBI Taxonomy" id="2801524"/>
    <lineage>
        <taxon>Viruses</taxon>
        <taxon>Duplodnaviria</taxon>
        <taxon>Heunggongvirae</taxon>
        <taxon>Uroviricota</taxon>
        <taxon>Caudoviricetes</taxon>
        <taxon>Beaumontvirinae</taxon>
        <taxon>Salvavirus</taxon>
        <taxon>Salvavirus salva</taxon>
    </lineage>
</organism>
<sequence>MSIYMPWAKTPEHWHDYSDPLCRAKTKTLRKLLLEDKRIIGFTSEGRDGVFIYTDSAFWCDDAGSGTFRGDTEAQAVRNFKAWVMARSALDEHDNVP</sequence>
<protein>
    <submittedName>
        <fullName evidence="1">Uncharacterized protein</fullName>
    </submittedName>
</protein>
<accession>A0A8B6Q8A0</accession>
<evidence type="ECO:0000313" key="2">
    <source>
        <dbReference type="Proteomes" id="UP000595272"/>
    </source>
</evidence>
<dbReference type="EMBL" id="MW393850">
    <property type="protein sequence ID" value="QQM18255.1"/>
    <property type="molecule type" value="Genomic_DNA"/>
</dbReference>
<reference evidence="1 2" key="1">
    <citation type="submission" date="2020-12" db="EMBL/GenBank/DDBJ databases">
        <title>Complete genome sequence of Stenotrophomonas maltophilia phage Salva.</title>
        <authorList>
            <person name="Jefferson B."/>
            <person name="Yao G."/>
            <person name="Clark J."/>
            <person name="Le T."/>
            <person name="Young R."/>
            <person name="Gonzalez C."/>
            <person name="Liu M."/>
        </authorList>
    </citation>
    <scope>NUCLEOTIDE SEQUENCE [LARGE SCALE GENOMIC DNA]</scope>
</reference>
<gene>
    <name evidence="1" type="ORF">CPT_Salva_092</name>
</gene>
<evidence type="ECO:0000313" key="1">
    <source>
        <dbReference type="EMBL" id="QQM18255.1"/>
    </source>
</evidence>
<keyword evidence="2" id="KW-1185">Reference proteome</keyword>
<name>A0A8B6Q8A0_9CAUD</name>